<dbReference type="GO" id="GO:0015920">
    <property type="term" value="P:lipopolysaccharide transport"/>
    <property type="evidence" value="ECO:0007669"/>
    <property type="project" value="TreeGrafter"/>
</dbReference>
<proteinExistence type="inferred from homology"/>
<comment type="subcellular location">
    <subcellularLocation>
        <location evidence="1">Cell inner membrane</location>
        <topology evidence="1">Multi-pass membrane protein</topology>
    </subcellularLocation>
    <subcellularLocation>
        <location evidence="9">Cell membrane</location>
        <topology evidence="9">Multi-pass membrane protein</topology>
    </subcellularLocation>
</comment>
<feature type="domain" description="ABC transmembrane type-2" evidence="10">
    <location>
        <begin position="31"/>
        <end position="269"/>
    </location>
</feature>
<evidence type="ECO:0000256" key="3">
    <source>
        <dbReference type="ARBA" id="ARBA00022448"/>
    </source>
</evidence>
<name>F4H537_CELFA</name>
<dbReference type="PANTHER" id="PTHR30413:SF8">
    <property type="entry name" value="TRANSPORT PERMEASE PROTEIN"/>
    <property type="match status" value="1"/>
</dbReference>
<protein>
    <recommendedName>
        <fullName evidence="9">Transport permease protein</fullName>
    </recommendedName>
</protein>
<dbReference type="GO" id="GO:0005886">
    <property type="term" value="C:plasma membrane"/>
    <property type="evidence" value="ECO:0007669"/>
    <property type="project" value="UniProtKB-SubCell"/>
</dbReference>
<dbReference type="AlphaFoldDB" id="F4H537"/>
<dbReference type="PROSITE" id="PS51012">
    <property type="entry name" value="ABC_TM2"/>
    <property type="match status" value="1"/>
</dbReference>
<keyword evidence="6 9" id="KW-0812">Transmembrane</keyword>
<feature type="transmembrane region" description="Helical" evidence="9">
    <location>
        <begin position="117"/>
        <end position="139"/>
    </location>
</feature>
<dbReference type="PANTHER" id="PTHR30413">
    <property type="entry name" value="INNER MEMBRANE TRANSPORT PERMEASE"/>
    <property type="match status" value="1"/>
</dbReference>
<keyword evidence="3 9" id="KW-0813">Transport</keyword>
<feature type="transmembrane region" description="Helical" evidence="9">
    <location>
        <begin position="245"/>
        <end position="266"/>
    </location>
</feature>
<feature type="transmembrane region" description="Helical" evidence="9">
    <location>
        <begin position="69"/>
        <end position="96"/>
    </location>
</feature>
<gene>
    <name evidence="11" type="ordered locus">Celf_2518</name>
</gene>
<dbReference type="InterPro" id="IPR047817">
    <property type="entry name" value="ABC2_TM_bact-type"/>
</dbReference>
<feature type="transmembrane region" description="Helical" evidence="9">
    <location>
        <begin position="179"/>
        <end position="196"/>
    </location>
</feature>
<dbReference type="GO" id="GO:0140359">
    <property type="term" value="F:ABC-type transporter activity"/>
    <property type="evidence" value="ECO:0007669"/>
    <property type="project" value="InterPro"/>
</dbReference>
<feature type="transmembrane region" description="Helical" evidence="9">
    <location>
        <begin position="34"/>
        <end position="57"/>
    </location>
</feature>
<dbReference type="HOGENOM" id="CLU_060703_1_1_11"/>
<evidence type="ECO:0000256" key="6">
    <source>
        <dbReference type="ARBA" id="ARBA00022692"/>
    </source>
</evidence>
<evidence type="ECO:0000256" key="2">
    <source>
        <dbReference type="ARBA" id="ARBA00007783"/>
    </source>
</evidence>
<dbReference type="RefSeq" id="WP_013771669.1">
    <property type="nucleotide sequence ID" value="NC_015514.1"/>
</dbReference>
<reference evidence="11 12" key="1">
    <citation type="submission" date="2011-04" db="EMBL/GenBank/DDBJ databases">
        <title>Complete sequence of Cellulomonas fimi ATCC 484.</title>
        <authorList>
            <consortium name="US DOE Joint Genome Institute"/>
            <person name="Lucas S."/>
            <person name="Han J."/>
            <person name="Lapidus A."/>
            <person name="Cheng J.-F."/>
            <person name="Goodwin L."/>
            <person name="Pitluck S."/>
            <person name="Peters L."/>
            <person name="Chertkov O."/>
            <person name="Detter J.C."/>
            <person name="Han C."/>
            <person name="Tapia R."/>
            <person name="Land M."/>
            <person name="Hauser L."/>
            <person name="Kyrpides N."/>
            <person name="Ivanova N."/>
            <person name="Ovchinnikova G."/>
            <person name="Pagani I."/>
            <person name="Mead D."/>
            <person name="Brumm P."/>
            <person name="Woyke T."/>
        </authorList>
    </citation>
    <scope>NUCLEOTIDE SEQUENCE [LARGE SCALE GENOMIC DNA]</scope>
    <source>
        <strain evidence="12">ATCC 484 / DSM 20113 / JCM 1341 / NBRC 15513 / NCIMB 8980 / NCTC 7547</strain>
    </source>
</reference>
<keyword evidence="8 9" id="KW-0472">Membrane</keyword>
<feature type="transmembrane region" description="Helical" evidence="9">
    <location>
        <begin position="145"/>
        <end position="167"/>
    </location>
</feature>
<keyword evidence="12" id="KW-1185">Reference proteome</keyword>
<evidence type="ECO:0000313" key="11">
    <source>
        <dbReference type="EMBL" id="AEE46643.1"/>
    </source>
</evidence>
<organism evidence="11 12">
    <name type="scientific">Cellulomonas fimi (strain ATCC 484 / DSM 20113 / JCM 1341 / CCUG 24087 / LMG 16345 / NBRC 15513 / NCIMB 8980 / NCTC 7547 / NRS-133)</name>
    <dbReference type="NCBI Taxonomy" id="590998"/>
    <lineage>
        <taxon>Bacteria</taxon>
        <taxon>Bacillati</taxon>
        <taxon>Actinomycetota</taxon>
        <taxon>Actinomycetes</taxon>
        <taxon>Micrococcales</taxon>
        <taxon>Cellulomonadaceae</taxon>
        <taxon>Cellulomonas</taxon>
    </lineage>
</organism>
<dbReference type="STRING" id="590998.Celf_2518"/>
<evidence type="ECO:0000256" key="4">
    <source>
        <dbReference type="ARBA" id="ARBA00022475"/>
    </source>
</evidence>
<evidence type="ECO:0000259" key="10">
    <source>
        <dbReference type="PROSITE" id="PS51012"/>
    </source>
</evidence>
<dbReference type="Pfam" id="PF01061">
    <property type="entry name" value="ABC2_membrane"/>
    <property type="match status" value="1"/>
</dbReference>
<keyword evidence="4 9" id="KW-1003">Cell membrane</keyword>
<evidence type="ECO:0000256" key="9">
    <source>
        <dbReference type="RuleBase" id="RU361157"/>
    </source>
</evidence>
<dbReference type="InterPro" id="IPR013525">
    <property type="entry name" value="ABC2_TM"/>
</dbReference>
<evidence type="ECO:0000256" key="7">
    <source>
        <dbReference type="ARBA" id="ARBA00022989"/>
    </source>
</evidence>
<evidence type="ECO:0000256" key="1">
    <source>
        <dbReference type="ARBA" id="ARBA00004429"/>
    </source>
</evidence>
<accession>F4H537</accession>
<dbReference type="eggNOG" id="COG1682">
    <property type="taxonomic scope" value="Bacteria"/>
</dbReference>
<sequence>MSLIADVRASRELLVNLTRREVKGKYKRTALGQLWSLANPLAQMLVYTLVFSVIIRIDPGPGDPSGVDVFAVWLMCALLPWTFFTGVVTGGMSSLVANENLIKKVYFPRSTLVVSNALATSYTWAIEMAVLVVAILLVGGQPLPFLPLVVLAMAVLFAFSLGVALLLSVANAYFRDMQHLVTILFQVWFYLTPILYPLSEVERRAEAAGPIVGDVTILDVYKLNPMEGFSEVFRDLLYDNRLPQWGTAVECVVWAAVALVVGSLVFQRRQRGLAEVL</sequence>
<keyword evidence="7 9" id="KW-1133">Transmembrane helix</keyword>
<evidence type="ECO:0000256" key="8">
    <source>
        <dbReference type="ARBA" id="ARBA00023136"/>
    </source>
</evidence>
<dbReference type="KEGG" id="cfi:Celf_2518"/>
<evidence type="ECO:0000256" key="5">
    <source>
        <dbReference type="ARBA" id="ARBA00022519"/>
    </source>
</evidence>
<keyword evidence="5" id="KW-0997">Cell inner membrane</keyword>
<dbReference type="EMBL" id="CP002666">
    <property type="protein sequence ID" value="AEE46643.1"/>
    <property type="molecule type" value="Genomic_DNA"/>
</dbReference>
<dbReference type="Proteomes" id="UP000008460">
    <property type="component" value="Chromosome"/>
</dbReference>
<comment type="similarity">
    <text evidence="2 9">Belongs to the ABC-2 integral membrane protein family.</text>
</comment>
<evidence type="ECO:0000313" key="12">
    <source>
        <dbReference type="Proteomes" id="UP000008460"/>
    </source>
</evidence>